<dbReference type="KEGG" id="sdeo:D0436_21095"/>
<dbReference type="AlphaFoldDB" id="A0A5B8R3P4"/>
<dbReference type="Pfam" id="PF20432">
    <property type="entry name" value="Xre-like-HTH"/>
    <property type="match status" value="1"/>
</dbReference>
<dbReference type="InterPro" id="IPR046847">
    <property type="entry name" value="Xre-like_HTH"/>
</dbReference>
<evidence type="ECO:0000313" key="2">
    <source>
        <dbReference type="EMBL" id="QDZ92758.2"/>
    </source>
</evidence>
<dbReference type="InterPro" id="IPR011979">
    <property type="entry name" value="Antitox_Xre"/>
</dbReference>
<feature type="domain" description="Antitoxin Xre-like helix-turn-helix" evidence="1">
    <location>
        <begin position="37"/>
        <end position="94"/>
    </location>
</feature>
<sequence length="152" mass="17641">MNYKLLQKYQLHNLNSSNHIWYKVGLPASEGTLLLYEIEKGFDVEIIQLLSNELNWPINKLVQLIGFNRSTFNRRMKRHRLTSQESEVVARVIRVYESILTMFNGDKVKALQWIEETAVALGNEKPVLLMKSESGANDIIKLTHRLMHGVYV</sequence>
<reference evidence="2 3" key="1">
    <citation type="journal article" date="2019" name="Ecotoxicol. Environ. Saf.">
        <title>Microbial characterization of heavy metal resistant bacterial strains isolated from an electroplating wastewater treatment plant.</title>
        <authorList>
            <person name="Cai X."/>
            <person name="Zheng X."/>
            <person name="Zhang D."/>
            <person name="Iqbal W."/>
            <person name="Liu C."/>
            <person name="Yang B."/>
            <person name="Zhao X."/>
            <person name="Lu X."/>
            <person name="Mao Y."/>
        </authorList>
    </citation>
    <scope>NUCLEOTIDE SEQUENCE [LARGE SCALE GENOMIC DNA]</scope>
    <source>
        <strain evidence="2 3">Ni1-3</strain>
    </source>
</reference>
<accession>A0A5B8R3P4</accession>
<dbReference type="EMBL" id="CP031775">
    <property type="protein sequence ID" value="QDZ92758.2"/>
    <property type="molecule type" value="Genomic_DNA"/>
</dbReference>
<dbReference type="GO" id="GO:0003677">
    <property type="term" value="F:DNA binding"/>
    <property type="evidence" value="ECO:0007669"/>
    <property type="project" value="InterPro"/>
</dbReference>
<organism evidence="2 3">
    <name type="scientific">Shewanella decolorationis</name>
    <dbReference type="NCBI Taxonomy" id="256839"/>
    <lineage>
        <taxon>Bacteria</taxon>
        <taxon>Pseudomonadati</taxon>
        <taxon>Pseudomonadota</taxon>
        <taxon>Gammaproteobacteria</taxon>
        <taxon>Alteromonadales</taxon>
        <taxon>Shewanellaceae</taxon>
        <taxon>Shewanella</taxon>
    </lineage>
</organism>
<dbReference type="NCBIfam" id="TIGR02293">
    <property type="entry name" value="TAS_TIGR02293"/>
    <property type="match status" value="1"/>
</dbReference>
<protein>
    <submittedName>
        <fullName evidence="2">DUF2384 domain-containing protein</fullName>
    </submittedName>
</protein>
<proteinExistence type="predicted"/>
<dbReference type="Proteomes" id="UP000321124">
    <property type="component" value="Chromosome"/>
</dbReference>
<gene>
    <name evidence="2" type="ORF">D0436_21095</name>
</gene>
<evidence type="ECO:0000259" key="1">
    <source>
        <dbReference type="Pfam" id="PF20432"/>
    </source>
</evidence>
<evidence type="ECO:0000313" key="3">
    <source>
        <dbReference type="Proteomes" id="UP000321124"/>
    </source>
</evidence>
<name>A0A5B8R3P4_9GAMM</name>
<dbReference type="RefSeq" id="WP_208660575.1">
    <property type="nucleotide sequence ID" value="NZ_CP031775.2"/>
</dbReference>